<dbReference type="InterPro" id="IPR036291">
    <property type="entry name" value="NAD(P)-bd_dom_sf"/>
</dbReference>
<dbReference type="PIRSF" id="PIRSF000124">
    <property type="entry name" value="UDPglc_GDPman_dh"/>
    <property type="match status" value="1"/>
</dbReference>
<dbReference type="GO" id="GO:0016616">
    <property type="term" value="F:oxidoreductase activity, acting on the CH-OH group of donors, NAD or NADP as acceptor"/>
    <property type="evidence" value="ECO:0007669"/>
    <property type="project" value="InterPro"/>
</dbReference>
<organism evidence="6">
    <name type="scientific">Streptomyces lincolnensis</name>
    <dbReference type="NCBI Taxonomy" id="1915"/>
    <lineage>
        <taxon>Bacteria</taxon>
        <taxon>Bacillati</taxon>
        <taxon>Actinomycetota</taxon>
        <taxon>Actinomycetes</taxon>
        <taxon>Kitasatosporales</taxon>
        <taxon>Streptomycetaceae</taxon>
        <taxon>Streptomyces</taxon>
    </lineage>
</organism>
<evidence type="ECO:0000256" key="2">
    <source>
        <dbReference type="ARBA" id="ARBA00023002"/>
    </source>
</evidence>
<dbReference type="RefSeq" id="WP_159425318.1">
    <property type="nucleotide sequence ID" value="NZ_CP016438.1"/>
</dbReference>
<dbReference type="Pfam" id="PF03721">
    <property type="entry name" value="UDPG_MGDP_dh_N"/>
    <property type="match status" value="1"/>
</dbReference>
<dbReference type="InterPro" id="IPR008927">
    <property type="entry name" value="6-PGluconate_DH-like_C_sf"/>
</dbReference>
<dbReference type="InterPro" id="IPR001732">
    <property type="entry name" value="UDP-Glc/GDP-Man_DH_N"/>
</dbReference>
<dbReference type="InterPro" id="IPR028359">
    <property type="entry name" value="UDP_ManNAc/GlcNAc_DH"/>
</dbReference>
<dbReference type="PANTHER" id="PTHR43750:SF3">
    <property type="entry name" value="UDP-GLUCOSE 6-DEHYDROGENASE TUAD"/>
    <property type="match status" value="1"/>
</dbReference>
<dbReference type="GO" id="GO:0051287">
    <property type="term" value="F:NAD binding"/>
    <property type="evidence" value="ECO:0007669"/>
    <property type="project" value="InterPro"/>
</dbReference>
<evidence type="ECO:0000256" key="3">
    <source>
        <dbReference type="ARBA" id="ARBA00023027"/>
    </source>
</evidence>
<sequence>MTDATHRVAVCGLWHLGSTAAAGLLTHGRAVVAYDPQEHLRAGAAAATPPTGEPGVGEVLRRGLREGRLRVADALAEWARNALCVLAYDSAVDADGGVDDARLAQAVAAFARHAPAGATLAVLSQVPAHTHVRWRRTLLAHRPDVNLVHIPENLRLGRAMDDFVAPARLVVGAEERCTAERTARSLFPRATPAYVTLTEAELVKHATNAYLGMCVSFGNELGWLAAHLGADPQVVARLLKADPRVADAAPLLPGAAFSGATLRRDLVALSRIGAKWGRPEFFDTVLTVNDRHAAFPLDLLGAELGNLKDRRIAVAGLTYKPGTATLRDSLPLRLVRTLLTDGAEVVAYDPVAEDLPDDVGARRAATLADAVRGADALLVAAALPELDGADWAGLRPAARLVVDGCGALDPAALSAAGWRCLGLHPRWQEVTGAHAAP</sequence>
<dbReference type="SUPFAM" id="SSF51735">
    <property type="entry name" value="NAD(P)-binding Rossmann-fold domains"/>
    <property type="match status" value="1"/>
</dbReference>
<dbReference type="Gene3D" id="1.20.5.100">
    <property type="entry name" value="Cytochrome c1, transmembrane anchor, C-terminal"/>
    <property type="match status" value="1"/>
</dbReference>
<accession>A9Y8S2</accession>
<dbReference type="Pfam" id="PF03720">
    <property type="entry name" value="UDPG_MGDP_dh_C"/>
    <property type="match status" value="1"/>
</dbReference>
<dbReference type="Gene3D" id="3.40.50.720">
    <property type="entry name" value="NAD(P)-binding Rossmann-like Domain"/>
    <property type="match status" value="2"/>
</dbReference>
<proteinExistence type="inferred from homology"/>
<dbReference type="SUPFAM" id="SSF48179">
    <property type="entry name" value="6-phosphogluconate dehydrogenase C-terminal domain-like"/>
    <property type="match status" value="1"/>
</dbReference>
<name>A9Y8S2_STRLN</name>
<dbReference type="PIRSF" id="PIRSF500136">
    <property type="entry name" value="UDP_ManNAc_DH"/>
    <property type="match status" value="1"/>
</dbReference>
<dbReference type="Pfam" id="PF00984">
    <property type="entry name" value="UDPG_MGDP_dh"/>
    <property type="match status" value="1"/>
</dbReference>
<evidence type="ECO:0000259" key="5">
    <source>
        <dbReference type="SMART" id="SM00984"/>
    </source>
</evidence>
<dbReference type="SUPFAM" id="SSF52413">
    <property type="entry name" value="UDP-glucose/GDP-mannose dehydrogenase C-terminal domain"/>
    <property type="match status" value="1"/>
</dbReference>
<keyword evidence="2" id="KW-0560">Oxidoreductase</keyword>
<dbReference type="GO" id="GO:0016628">
    <property type="term" value="F:oxidoreductase activity, acting on the CH-CH group of donors, NAD or NADP as acceptor"/>
    <property type="evidence" value="ECO:0007669"/>
    <property type="project" value="InterPro"/>
</dbReference>
<dbReference type="InterPro" id="IPR017476">
    <property type="entry name" value="UDP-Glc/GDP-Man"/>
</dbReference>
<evidence type="ECO:0000256" key="1">
    <source>
        <dbReference type="ARBA" id="ARBA00006601"/>
    </source>
</evidence>
<evidence type="ECO:0000256" key="4">
    <source>
        <dbReference type="PIRNR" id="PIRNR000124"/>
    </source>
</evidence>
<comment type="similarity">
    <text evidence="1 4">Belongs to the UDP-glucose/GDP-mannose dehydrogenase family.</text>
</comment>
<dbReference type="EMBL" id="EU124663">
    <property type="protein sequence ID" value="ABX00608.1"/>
    <property type="molecule type" value="Genomic_DNA"/>
</dbReference>
<protein>
    <submittedName>
        <fullName evidence="6">LmbL</fullName>
    </submittedName>
</protein>
<dbReference type="SMART" id="SM00984">
    <property type="entry name" value="UDPG_MGDP_dh_C"/>
    <property type="match status" value="1"/>
</dbReference>
<dbReference type="InterPro" id="IPR014027">
    <property type="entry name" value="UDP-Glc/GDP-Man_DH_C"/>
</dbReference>
<keyword evidence="3" id="KW-0520">NAD</keyword>
<dbReference type="InterPro" id="IPR014026">
    <property type="entry name" value="UDP-Glc/GDP-Man_DH_dimer"/>
</dbReference>
<feature type="domain" description="UDP-glucose/GDP-mannose dehydrogenase C-terminal" evidence="5">
    <location>
        <begin position="313"/>
        <end position="410"/>
    </location>
</feature>
<dbReference type="GO" id="GO:0000271">
    <property type="term" value="P:polysaccharide biosynthetic process"/>
    <property type="evidence" value="ECO:0007669"/>
    <property type="project" value="InterPro"/>
</dbReference>
<dbReference type="PANTHER" id="PTHR43750">
    <property type="entry name" value="UDP-GLUCOSE 6-DEHYDROGENASE TUAD"/>
    <property type="match status" value="1"/>
</dbReference>
<reference evidence="6" key="1">
    <citation type="journal article" date="2008" name="Folia Microbiol. (Praha)">
        <title>Sequence analysis and heterologous expression of the lincomycin biosynthetic cluster of the type strain Streptomyces lincolnensis ATCC 25466.</title>
        <authorList>
            <person name="Koberska M."/>
            <person name="Kopecky J."/>
            <person name="Olsovska J."/>
            <person name="Jelinkova M."/>
            <person name="Ulanova D."/>
            <person name="Man P."/>
            <person name="Flieger M."/>
            <person name="Janata J."/>
        </authorList>
    </citation>
    <scope>NUCLEOTIDE SEQUENCE</scope>
</reference>
<dbReference type="InterPro" id="IPR036220">
    <property type="entry name" value="UDP-Glc/GDP-Man_DH_C_sf"/>
</dbReference>
<evidence type="ECO:0000313" key="6">
    <source>
        <dbReference type="EMBL" id="ABX00608.1"/>
    </source>
</evidence>
<dbReference type="AlphaFoldDB" id="A9Y8S2"/>